<feature type="region of interest" description="Disordered" evidence="1">
    <location>
        <begin position="16"/>
        <end position="55"/>
    </location>
</feature>
<name>A0A382ZN76_9ZZZZ</name>
<feature type="compositionally biased region" description="Basic and acidic residues" evidence="1">
    <location>
        <begin position="34"/>
        <end position="48"/>
    </location>
</feature>
<dbReference type="EMBL" id="UINC01185138">
    <property type="protein sequence ID" value="SVD96699.1"/>
    <property type="molecule type" value="Genomic_DNA"/>
</dbReference>
<gene>
    <name evidence="2" type="ORF">METZ01_LOCUS449553</name>
</gene>
<organism evidence="2">
    <name type="scientific">marine metagenome</name>
    <dbReference type="NCBI Taxonomy" id="408172"/>
    <lineage>
        <taxon>unclassified sequences</taxon>
        <taxon>metagenomes</taxon>
        <taxon>ecological metagenomes</taxon>
    </lineage>
</organism>
<feature type="non-terminal residue" evidence="2">
    <location>
        <position position="95"/>
    </location>
</feature>
<dbReference type="AlphaFoldDB" id="A0A382ZN76"/>
<proteinExistence type="predicted"/>
<feature type="non-terminal residue" evidence="2">
    <location>
        <position position="1"/>
    </location>
</feature>
<evidence type="ECO:0000256" key="1">
    <source>
        <dbReference type="SAM" id="MobiDB-lite"/>
    </source>
</evidence>
<sequence>RAASVDATRARGFRLRLRAQHQAGRPGLSPGDDVGSRRGAVDQRRPEPGADPAVRTRRCGAVDIDRLFPVGGDCQRRLPAHHRSGLGPVSASVRM</sequence>
<feature type="region of interest" description="Disordered" evidence="1">
    <location>
        <begin position="76"/>
        <end position="95"/>
    </location>
</feature>
<evidence type="ECO:0000313" key="2">
    <source>
        <dbReference type="EMBL" id="SVD96699.1"/>
    </source>
</evidence>
<accession>A0A382ZN76</accession>
<reference evidence="2" key="1">
    <citation type="submission" date="2018-05" db="EMBL/GenBank/DDBJ databases">
        <authorList>
            <person name="Lanie J.A."/>
            <person name="Ng W.-L."/>
            <person name="Kazmierczak K.M."/>
            <person name="Andrzejewski T.M."/>
            <person name="Davidsen T.M."/>
            <person name="Wayne K.J."/>
            <person name="Tettelin H."/>
            <person name="Glass J.I."/>
            <person name="Rusch D."/>
            <person name="Podicherti R."/>
            <person name="Tsui H.-C.T."/>
            <person name="Winkler M.E."/>
        </authorList>
    </citation>
    <scope>NUCLEOTIDE SEQUENCE</scope>
</reference>
<protein>
    <submittedName>
        <fullName evidence="2">Uncharacterized protein</fullName>
    </submittedName>
</protein>